<dbReference type="EMBL" id="JAJSOF020000013">
    <property type="protein sequence ID" value="KAJ4443433.1"/>
    <property type="molecule type" value="Genomic_DNA"/>
</dbReference>
<proteinExistence type="predicted"/>
<sequence length="149" mass="17726">MMLSTNIPLKKLSDPHFRGFLQNFSRYKNCLSDRRRRFSFDNLREYIVVYCNAASSLMCHDFTGLDTRLKMDVFTKRNARYFHEHGGVDDSNDGINDQSYLNSIDLDRDPTRNLRHRIPALYRLRHPGRHFELKEQIFEKLFYDALSTA</sequence>
<protein>
    <submittedName>
        <fullName evidence="1">Uncharacterized protein</fullName>
    </submittedName>
</protein>
<evidence type="ECO:0000313" key="1">
    <source>
        <dbReference type="EMBL" id="KAJ4443433.1"/>
    </source>
</evidence>
<reference evidence="1 2" key="1">
    <citation type="journal article" date="2022" name="Allergy">
        <title>Genome assembly and annotation of Periplaneta americana reveal a comprehensive cockroach allergen profile.</title>
        <authorList>
            <person name="Wang L."/>
            <person name="Xiong Q."/>
            <person name="Saelim N."/>
            <person name="Wang L."/>
            <person name="Nong W."/>
            <person name="Wan A.T."/>
            <person name="Shi M."/>
            <person name="Liu X."/>
            <person name="Cao Q."/>
            <person name="Hui J.H.L."/>
            <person name="Sookrung N."/>
            <person name="Leung T.F."/>
            <person name="Tungtrongchitr A."/>
            <person name="Tsui S.K.W."/>
        </authorList>
    </citation>
    <scope>NUCLEOTIDE SEQUENCE [LARGE SCALE GENOMIC DNA]</scope>
    <source>
        <strain evidence="1">PWHHKU_190912</strain>
    </source>
</reference>
<evidence type="ECO:0000313" key="2">
    <source>
        <dbReference type="Proteomes" id="UP001148838"/>
    </source>
</evidence>
<accession>A0ABQ8TBY0</accession>
<organism evidence="1 2">
    <name type="scientific">Periplaneta americana</name>
    <name type="common">American cockroach</name>
    <name type="synonym">Blatta americana</name>
    <dbReference type="NCBI Taxonomy" id="6978"/>
    <lineage>
        <taxon>Eukaryota</taxon>
        <taxon>Metazoa</taxon>
        <taxon>Ecdysozoa</taxon>
        <taxon>Arthropoda</taxon>
        <taxon>Hexapoda</taxon>
        <taxon>Insecta</taxon>
        <taxon>Pterygota</taxon>
        <taxon>Neoptera</taxon>
        <taxon>Polyneoptera</taxon>
        <taxon>Dictyoptera</taxon>
        <taxon>Blattodea</taxon>
        <taxon>Blattoidea</taxon>
        <taxon>Blattidae</taxon>
        <taxon>Blattinae</taxon>
        <taxon>Periplaneta</taxon>
    </lineage>
</organism>
<dbReference type="Proteomes" id="UP001148838">
    <property type="component" value="Unassembled WGS sequence"/>
</dbReference>
<name>A0ABQ8TBY0_PERAM</name>
<keyword evidence="2" id="KW-1185">Reference proteome</keyword>
<comment type="caution">
    <text evidence="1">The sequence shown here is derived from an EMBL/GenBank/DDBJ whole genome shotgun (WGS) entry which is preliminary data.</text>
</comment>
<gene>
    <name evidence="1" type="ORF">ANN_05102</name>
</gene>